<organism evidence="1 2">
    <name type="scientific">candidate division Kazan bacterium</name>
    <dbReference type="NCBI Taxonomy" id="2202143"/>
    <lineage>
        <taxon>Bacteria</taxon>
        <taxon>Bacteria division Kazan-3B-28</taxon>
    </lineage>
</organism>
<name>A0A420ZC65_UNCK3</name>
<dbReference type="Proteomes" id="UP000281261">
    <property type="component" value="Unassembled WGS sequence"/>
</dbReference>
<reference evidence="1 2" key="1">
    <citation type="submission" date="2018-06" db="EMBL/GenBank/DDBJ databases">
        <title>Extensive metabolic versatility and redundancy in microbially diverse, dynamic hydrothermal sediments.</title>
        <authorList>
            <person name="Dombrowski N."/>
            <person name="Teske A."/>
            <person name="Baker B.J."/>
        </authorList>
    </citation>
    <scope>NUCLEOTIDE SEQUENCE [LARGE SCALE GENOMIC DNA]</scope>
    <source>
        <strain evidence="1">B79_G16</strain>
    </source>
</reference>
<proteinExistence type="predicted"/>
<accession>A0A420ZC65</accession>
<evidence type="ECO:0000313" key="2">
    <source>
        <dbReference type="Proteomes" id="UP000281261"/>
    </source>
</evidence>
<dbReference type="AlphaFoldDB" id="A0A420ZC65"/>
<sequence length="67" mass="7759">MKLITKRFCRVQFANLNGSPSLRLSITPELLDLGVDETSKEKQLIVSLYENEENGKRYIVIEKREGF</sequence>
<comment type="caution">
    <text evidence="1">The sequence shown here is derived from an EMBL/GenBank/DDBJ whole genome shotgun (WGS) entry which is preliminary data.</text>
</comment>
<evidence type="ECO:0000313" key="1">
    <source>
        <dbReference type="EMBL" id="RLC36894.1"/>
    </source>
</evidence>
<dbReference type="EMBL" id="QMNG01000022">
    <property type="protein sequence ID" value="RLC36894.1"/>
    <property type="molecule type" value="Genomic_DNA"/>
</dbReference>
<protein>
    <submittedName>
        <fullName evidence="1">Uncharacterized protein</fullName>
    </submittedName>
</protein>
<gene>
    <name evidence="1" type="ORF">DRH29_03540</name>
</gene>